<proteinExistence type="predicted"/>
<dbReference type="EMBL" id="DS268712">
    <property type="protein sequence ID" value="EFO99313.1"/>
    <property type="molecule type" value="Genomic_DNA"/>
</dbReference>
<evidence type="ECO:0000313" key="3">
    <source>
        <dbReference type="EMBL" id="EFO99313.1"/>
    </source>
</evidence>
<name>E3NIS0_CAERE</name>
<feature type="region of interest" description="Disordered" evidence="2">
    <location>
        <begin position="27"/>
        <end position="84"/>
    </location>
</feature>
<feature type="coiled-coil region" evidence="1">
    <location>
        <begin position="157"/>
        <end position="191"/>
    </location>
</feature>
<dbReference type="Proteomes" id="UP000008281">
    <property type="component" value="Unassembled WGS sequence"/>
</dbReference>
<sequence>MSQPFQRVNSTSEDELLSEFLNILTPTIASMGESQENSDTEQSGQFEKSTVTGEEGENEQMQKLRAPVNLHQNSRKSTPVPPSAINCHQDIFESLRDKIHSLKSRVFDLEYEAQEYRNEIRESQEKFENLEIWNVENETYYLEAIEELEKAKNVKFIAYDGAKMKELEQENKELKRKIEELKEELSEERKRNLTVCRSKIQVKFDELSYYMKQCELYQEIENRDEKLREKDKEIENWQLDVIDLKRKIQKPSSLVKQNTQLVEEIEEAKKTIQKLEQEAILSAQKVPDFPTDTTATEDSSSVSKAEYNRKVYELEYANEQIAMILGDQEDKKKREDDDEKKMLRGQIEELNETIRLMSQW</sequence>
<feature type="coiled-coil region" evidence="1">
    <location>
        <begin position="220"/>
        <end position="285"/>
    </location>
</feature>
<dbReference type="AlphaFoldDB" id="E3NIS0"/>
<dbReference type="InParanoid" id="E3NIS0"/>
<reference evidence="3" key="1">
    <citation type="submission" date="2007-07" db="EMBL/GenBank/DDBJ databases">
        <title>PCAP assembly of the Caenorhabditis remanei genome.</title>
        <authorList>
            <consortium name="The Caenorhabditis remanei Sequencing Consortium"/>
            <person name="Wilson R.K."/>
        </authorList>
    </citation>
    <scope>NUCLEOTIDE SEQUENCE [LARGE SCALE GENOMIC DNA]</scope>
    <source>
        <strain evidence="3">PB4641</strain>
    </source>
</reference>
<gene>
    <name evidence="3" type="ORF">CRE_16467</name>
</gene>
<feature type="compositionally biased region" description="Polar residues" evidence="2">
    <location>
        <begin position="27"/>
        <end position="52"/>
    </location>
</feature>
<keyword evidence="1" id="KW-0175">Coiled coil</keyword>
<evidence type="ECO:0000256" key="1">
    <source>
        <dbReference type="SAM" id="Coils"/>
    </source>
</evidence>
<dbReference type="HOGENOM" id="CLU_814419_0_0_1"/>
<evidence type="ECO:0000313" key="4">
    <source>
        <dbReference type="Proteomes" id="UP000008281"/>
    </source>
</evidence>
<accession>E3NIS0</accession>
<feature type="coiled-coil region" evidence="1">
    <location>
        <begin position="99"/>
        <end position="133"/>
    </location>
</feature>
<evidence type="ECO:0000256" key="2">
    <source>
        <dbReference type="SAM" id="MobiDB-lite"/>
    </source>
</evidence>
<keyword evidence="4" id="KW-1185">Reference proteome</keyword>
<protein>
    <submittedName>
        <fullName evidence="3">Uncharacterized protein</fullName>
    </submittedName>
</protein>
<organism evidence="4">
    <name type="scientific">Caenorhabditis remanei</name>
    <name type="common">Caenorhabditis vulgaris</name>
    <dbReference type="NCBI Taxonomy" id="31234"/>
    <lineage>
        <taxon>Eukaryota</taxon>
        <taxon>Metazoa</taxon>
        <taxon>Ecdysozoa</taxon>
        <taxon>Nematoda</taxon>
        <taxon>Chromadorea</taxon>
        <taxon>Rhabditida</taxon>
        <taxon>Rhabditina</taxon>
        <taxon>Rhabditomorpha</taxon>
        <taxon>Rhabditoidea</taxon>
        <taxon>Rhabditidae</taxon>
        <taxon>Peloderinae</taxon>
        <taxon>Caenorhabditis</taxon>
    </lineage>
</organism>